<reference evidence="4 5" key="2">
    <citation type="submission" date="2020-07" db="EMBL/GenBank/DDBJ databases">
        <title>Genome assembly of wild tea tree DASZ reveals pedigree and selection history of tea varieties.</title>
        <authorList>
            <person name="Zhang W."/>
        </authorList>
    </citation>
    <scope>NUCLEOTIDE SEQUENCE [LARGE SCALE GENOMIC DNA]</scope>
    <source>
        <strain evidence="5">cv. G240</strain>
        <tissue evidence="4">Leaf</tissue>
    </source>
</reference>
<dbReference type="Proteomes" id="UP000593564">
    <property type="component" value="Unassembled WGS sequence"/>
</dbReference>
<evidence type="ECO:0000256" key="1">
    <source>
        <dbReference type="SAM" id="MobiDB-lite"/>
    </source>
</evidence>
<name>A0A7J7G1C5_CAMSI</name>
<keyword evidence="2" id="KW-1133">Transmembrane helix</keyword>
<proteinExistence type="predicted"/>
<keyword evidence="2" id="KW-0472">Membrane</keyword>
<gene>
    <name evidence="4" type="ORF">HYC85_030691</name>
</gene>
<feature type="region of interest" description="Disordered" evidence="1">
    <location>
        <begin position="32"/>
        <end position="51"/>
    </location>
</feature>
<accession>A0A7J7G1C5</accession>
<keyword evidence="5" id="KW-1185">Reference proteome</keyword>
<dbReference type="AlphaFoldDB" id="A0A7J7G1C5"/>
<reference evidence="5" key="1">
    <citation type="journal article" date="2020" name="Nat. Commun.">
        <title>Genome assembly of wild tea tree DASZ reveals pedigree and selection history of tea varieties.</title>
        <authorList>
            <person name="Zhang W."/>
            <person name="Zhang Y."/>
            <person name="Qiu H."/>
            <person name="Guo Y."/>
            <person name="Wan H."/>
            <person name="Zhang X."/>
            <person name="Scossa F."/>
            <person name="Alseekh S."/>
            <person name="Zhang Q."/>
            <person name="Wang P."/>
            <person name="Xu L."/>
            <person name="Schmidt M.H."/>
            <person name="Jia X."/>
            <person name="Li D."/>
            <person name="Zhu A."/>
            <person name="Guo F."/>
            <person name="Chen W."/>
            <person name="Ni D."/>
            <person name="Usadel B."/>
            <person name="Fernie A.R."/>
            <person name="Wen W."/>
        </authorList>
    </citation>
    <scope>NUCLEOTIDE SEQUENCE [LARGE SCALE GENOMIC DNA]</scope>
    <source>
        <strain evidence="5">cv. G240</strain>
    </source>
</reference>
<evidence type="ECO:0000313" key="5">
    <source>
        <dbReference type="Proteomes" id="UP000593564"/>
    </source>
</evidence>
<feature type="signal peptide" evidence="3">
    <location>
        <begin position="1"/>
        <end position="31"/>
    </location>
</feature>
<evidence type="ECO:0000313" key="4">
    <source>
        <dbReference type="EMBL" id="KAF5934520.1"/>
    </source>
</evidence>
<keyword evidence="3" id="KW-0732">Signal</keyword>
<organism evidence="4 5">
    <name type="scientific">Camellia sinensis</name>
    <name type="common">Tea plant</name>
    <name type="synonym">Thea sinensis</name>
    <dbReference type="NCBI Taxonomy" id="4442"/>
    <lineage>
        <taxon>Eukaryota</taxon>
        <taxon>Viridiplantae</taxon>
        <taxon>Streptophyta</taxon>
        <taxon>Embryophyta</taxon>
        <taxon>Tracheophyta</taxon>
        <taxon>Spermatophyta</taxon>
        <taxon>Magnoliopsida</taxon>
        <taxon>eudicotyledons</taxon>
        <taxon>Gunneridae</taxon>
        <taxon>Pentapetalae</taxon>
        <taxon>asterids</taxon>
        <taxon>Ericales</taxon>
        <taxon>Theaceae</taxon>
        <taxon>Camellia</taxon>
    </lineage>
</organism>
<evidence type="ECO:0000256" key="3">
    <source>
        <dbReference type="SAM" id="SignalP"/>
    </source>
</evidence>
<evidence type="ECO:0000256" key="2">
    <source>
        <dbReference type="SAM" id="Phobius"/>
    </source>
</evidence>
<keyword evidence="2" id="KW-0812">Transmembrane</keyword>
<protein>
    <submittedName>
        <fullName evidence="4">Uncharacterized protein</fullName>
    </submittedName>
</protein>
<feature type="transmembrane region" description="Helical" evidence="2">
    <location>
        <begin position="92"/>
        <end position="111"/>
    </location>
</feature>
<sequence length="113" mass="12710">MVHKKTHIALCIVILISFGLMIPSMANGGDAQTLPRELPKGQHIPRGPERVQQLSSSPKLFRRCFCINWFRPSYPGRQTPAYLQHPLESGESVLSAGFGLLLFLSFILKFFNI</sequence>
<comment type="caution">
    <text evidence="4">The sequence shown here is derived from an EMBL/GenBank/DDBJ whole genome shotgun (WGS) entry which is preliminary data.</text>
</comment>
<feature type="chain" id="PRO_5029884242" evidence="3">
    <location>
        <begin position="32"/>
        <end position="113"/>
    </location>
</feature>
<dbReference type="EMBL" id="JACBKZ010000014">
    <property type="protein sequence ID" value="KAF5934520.1"/>
    <property type="molecule type" value="Genomic_DNA"/>
</dbReference>